<sequence length="256" mass="27409">MGHSKTNTPSEQLSVPWYLTTVAEQLAWVQAQGSLADSVVRAHLVHNANGQVIGWQCILCSANLVPARSQNMPNALASHNATSKHLNAVAALHRVDRRTLGANRQRVCAGPRDFNGGAPVPRLFGAAGYSLDEVEREEKRVLPPAVTLQHLCGPGEVDVAALLYGDAIAGGSSSGHGLPNPRDSWPAPHSGGTDGQYIRWGKLPELGADRPVERDDDSDLDSSLPTTPGDDVDVSQAVLDKLFDEFITMPPDDLEY</sequence>
<evidence type="ECO:0000313" key="3">
    <source>
        <dbReference type="Proteomes" id="UP000703269"/>
    </source>
</evidence>
<keyword evidence="3" id="KW-1185">Reference proteome</keyword>
<gene>
    <name evidence="2" type="ORF">PsYK624_083530</name>
</gene>
<reference evidence="2 3" key="1">
    <citation type="submission" date="2021-08" db="EMBL/GenBank/DDBJ databases">
        <title>Draft Genome Sequence of Phanerochaete sordida strain YK-624.</title>
        <authorList>
            <person name="Mori T."/>
            <person name="Dohra H."/>
            <person name="Suzuki T."/>
            <person name="Kawagishi H."/>
            <person name="Hirai H."/>
        </authorList>
    </citation>
    <scope>NUCLEOTIDE SEQUENCE [LARGE SCALE GENOMIC DNA]</scope>
    <source>
        <strain evidence="2 3">YK-624</strain>
    </source>
</reference>
<comment type="caution">
    <text evidence="2">The sequence shown here is derived from an EMBL/GenBank/DDBJ whole genome shotgun (WGS) entry which is preliminary data.</text>
</comment>
<protein>
    <submittedName>
        <fullName evidence="2">Uncharacterized protein</fullName>
    </submittedName>
</protein>
<dbReference type="Proteomes" id="UP000703269">
    <property type="component" value="Unassembled WGS sequence"/>
</dbReference>
<proteinExistence type="predicted"/>
<evidence type="ECO:0000256" key="1">
    <source>
        <dbReference type="SAM" id="MobiDB-lite"/>
    </source>
</evidence>
<organism evidence="2 3">
    <name type="scientific">Phanerochaete sordida</name>
    <dbReference type="NCBI Taxonomy" id="48140"/>
    <lineage>
        <taxon>Eukaryota</taxon>
        <taxon>Fungi</taxon>
        <taxon>Dikarya</taxon>
        <taxon>Basidiomycota</taxon>
        <taxon>Agaricomycotina</taxon>
        <taxon>Agaricomycetes</taxon>
        <taxon>Polyporales</taxon>
        <taxon>Phanerochaetaceae</taxon>
        <taxon>Phanerochaete</taxon>
    </lineage>
</organism>
<accession>A0A9P3LEF6</accession>
<dbReference type="EMBL" id="BPQB01000025">
    <property type="protein sequence ID" value="GJE92200.1"/>
    <property type="molecule type" value="Genomic_DNA"/>
</dbReference>
<feature type="region of interest" description="Disordered" evidence="1">
    <location>
        <begin position="172"/>
        <end position="233"/>
    </location>
</feature>
<evidence type="ECO:0000313" key="2">
    <source>
        <dbReference type="EMBL" id="GJE92200.1"/>
    </source>
</evidence>
<dbReference type="AlphaFoldDB" id="A0A9P3LEF6"/>
<name>A0A9P3LEF6_9APHY</name>